<evidence type="ECO:0000256" key="2">
    <source>
        <dbReference type="ARBA" id="ARBA00022603"/>
    </source>
</evidence>
<feature type="active site" evidence="7">
    <location>
        <position position="104"/>
    </location>
</feature>
<dbReference type="GO" id="GO:0044027">
    <property type="term" value="P:negative regulation of gene expression via chromosomal CpG island methylation"/>
    <property type="evidence" value="ECO:0007669"/>
    <property type="project" value="TreeGrafter"/>
</dbReference>
<name>A0A495SNQ8_9FLAO</name>
<dbReference type="PANTHER" id="PTHR10629:SF52">
    <property type="entry name" value="DNA (CYTOSINE-5)-METHYLTRANSFERASE 1"/>
    <property type="match status" value="1"/>
</dbReference>
<evidence type="ECO:0000256" key="3">
    <source>
        <dbReference type="ARBA" id="ARBA00022679"/>
    </source>
</evidence>
<dbReference type="Gene3D" id="3.40.50.150">
    <property type="entry name" value="Vaccinia Virus protein VP39"/>
    <property type="match status" value="1"/>
</dbReference>
<evidence type="ECO:0000313" key="8">
    <source>
        <dbReference type="EMBL" id="RKT01070.1"/>
    </source>
</evidence>
<comment type="catalytic activity">
    <reaction evidence="6">
        <text>a 2'-deoxycytidine in DNA + S-adenosyl-L-methionine = a 5-methyl-2'-deoxycytidine in DNA + S-adenosyl-L-homocysteine + H(+)</text>
        <dbReference type="Rhea" id="RHEA:13681"/>
        <dbReference type="Rhea" id="RHEA-COMP:11369"/>
        <dbReference type="Rhea" id="RHEA-COMP:11370"/>
        <dbReference type="ChEBI" id="CHEBI:15378"/>
        <dbReference type="ChEBI" id="CHEBI:57856"/>
        <dbReference type="ChEBI" id="CHEBI:59789"/>
        <dbReference type="ChEBI" id="CHEBI:85452"/>
        <dbReference type="ChEBI" id="CHEBI:85454"/>
        <dbReference type="EC" id="2.1.1.37"/>
    </reaction>
</comment>
<dbReference type="Pfam" id="PF00145">
    <property type="entry name" value="DNA_methylase"/>
    <property type="match status" value="2"/>
</dbReference>
<dbReference type="GO" id="GO:0003677">
    <property type="term" value="F:DNA binding"/>
    <property type="evidence" value="ECO:0007669"/>
    <property type="project" value="TreeGrafter"/>
</dbReference>
<keyword evidence="3 7" id="KW-0808">Transferase</keyword>
<accession>A0A495SNQ8</accession>
<dbReference type="PANTHER" id="PTHR10629">
    <property type="entry name" value="CYTOSINE-SPECIFIC METHYLTRANSFERASE"/>
    <property type="match status" value="1"/>
</dbReference>
<dbReference type="AlphaFoldDB" id="A0A495SNQ8"/>
<protein>
    <recommendedName>
        <fullName evidence="1">DNA (cytosine-5-)-methyltransferase</fullName>
        <ecNumber evidence="1">2.1.1.37</ecNumber>
    </recommendedName>
</protein>
<dbReference type="OrthoDB" id="32195at2"/>
<sequence>MKNKYIEIGLLAISLLYVDLFCGAGGTSTGVETAKIHGEKCAKVIACVNHDANAIASHAENHPESLHFTEDIRTLELGPLVEYVAKMRKEYPFAKLVLWASLECTNFSKAKGGLARDADSRTLAEHLDRYIEAINPDSIQIENVEEFMSWGDLDEKGKPISKDKGRLYIKWVDHVKKFGYNFDYRILNSADFGALTSRKRFFAQFNKGEFPIVWPEPTHAKNPVNGLFESLEKWRPVKEVLDFSDEGESIFDRKTSLVEATLERFYSGLIKFVAGGKDKWLLKYNSINGKTRKHIPPSVDEPCPVISTQGRLGVVNAKFLAQYNSGKDRVKSIEEPCNTVTTNNRFAKVECSFLSKYFSGNPDSKNISIEGPAHTITTIDHHSLVQPKFMSTYYGKGSNISVNSPAPTVTTKDRIAYVNPTFIDVQYGNGYVSDINKPVGVLTTNPKQSLVTCNHFLMNPQYNSPGGSIENPCFTLIARMDKMPPYLIEASDKVDGNNFPSFIKVDGNTVIYEIYENDSPMMKQIKEFMAIYGLVDLKMRMLKIQELKEIMGFPKDYVLIGTQADQKKFIGNAVEVTMARKICEATANRLFELRKAA</sequence>
<evidence type="ECO:0000313" key="9">
    <source>
        <dbReference type="Proteomes" id="UP000272428"/>
    </source>
</evidence>
<dbReference type="SUPFAM" id="SSF53335">
    <property type="entry name" value="S-adenosyl-L-methionine-dependent methyltransferases"/>
    <property type="match status" value="1"/>
</dbReference>
<keyword evidence="2 7" id="KW-0489">Methyltransferase</keyword>
<dbReference type="Proteomes" id="UP000272428">
    <property type="component" value="Unassembled WGS sequence"/>
</dbReference>
<dbReference type="Gene3D" id="3.90.120.10">
    <property type="entry name" value="DNA Methylase, subunit A, domain 2"/>
    <property type="match status" value="1"/>
</dbReference>
<keyword evidence="4 7" id="KW-0949">S-adenosyl-L-methionine</keyword>
<dbReference type="InterPro" id="IPR029063">
    <property type="entry name" value="SAM-dependent_MTases_sf"/>
</dbReference>
<evidence type="ECO:0000256" key="6">
    <source>
        <dbReference type="ARBA" id="ARBA00047422"/>
    </source>
</evidence>
<evidence type="ECO:0000256" key="7">
    <source>
        <dbReference type="PROSITE-ProRule" id="PRU01016"/>
    </source>
</evidence>
<dbReference type="GO" id="GO:0009307">
    <property type="term" value="P:DNA restriction-modification system"/>
    <property type="evidence" value="ECO:0007669"/>
    <property type="project" value="UniProtKB-KW"/>
</dbReference>
<comment type="similarity">
    <text evidence="7">Belongs to the class I-like SAM-binding methyltransferase superfamily. C5-methyltransferase family.</text>
</comment>
<dbReference type="InterPro" id="IPR001525">
    <property type="entry name" value="C5_MeTfrase"/>
</dbReference>
<comment type="caution">
    <text evidence="8">The sequence shown here is derived from an EMBL/GenBank/DDBJ whole genome shotgun (WGS) entry which is preliminary data.</text>
</comment>
<dbReference type="GO" id="GO:0003886">
    <property type="term" value="F:DNA (cytosine-5-)-methyltransferase activity"/>
    <property type="evidence" value="ECO:0007669"/>
    <property type="project" value="UniProtKB-EC"/>
</dbReference>
<gene>
    <name evidence="8" type="ORF">BCF58_0281</name>
</gene>
<organism evidence="8 9">
    <name type="scientific">Chryseobacterium defluvii</name>
    <dbReference type="NCBI Taxonomy" id="160396"/>
    <lineage>
        <taxon>Bacteria</taxon>
        <taxon>Pseudomonadati</taxon>
        <taxon>Bacteroidota</taxon>
        <taxon>Flavobacteriia</taxon>
        <taxon>Flavobacteriales</taxon>
        <taxon>Weeksellaceae</taxon>
        <taxon>Chryseobacterium group</taxon>
        <taxon>Chryseobacterium</taxon>
    </lineage>
</organism>
<evidence type="ECO:0000256" key="4">
    <source>
        <dbReference type="ARBA" id="ARBA00022691"/>
    </source>
</evidence>
<proteinExistence type="inferred from homology"/>
<dbReference type="RefSeq" id="WP_121460016.1">
    <property type="nucleotide sequence ID" value="NZ_RBXB01000001.1"/>
</dbReference>
<dbReference type="EC" id="2.1.1.37" evidence="1"/>
<evidence type="ECO:0000256" key="5">
    <source>
        <dbReference type="ARBA" id="ARBA00022747"/>
    </source>
</evidence>
<keyword evidence="5" id="KW-0680">Restriction system</keyword>
<dbReference type="InterPro" id="IPR050390">
    <property type="entry name" value="C5-Methyltransferase"/>
</dbReference>
<evidence type="ECO:0000256" key="1">
    <source>
        <dbReference type="ARBA" id="ARBA00011975"/>
    </source>
</evidence>
<dbReference type="EMBL" id="RBXB01000001">
    <property type="protein sequence ID" value="RKT01070.1"/>
    <property type="molecule type" value="Genomic_DNA"/>
</dbReference>
<dbReference type="PROSITE" id="PS51679">
    <property type="entry name" value="SAM_MT_C5"/>
    <property type="match status" value="1"/>
</dbReference>
<dbReference type="GO" id="GO:0032259">
    <property type="term" value="P:methylation"/>
    <property type="evidence" value="ECO:0007669"/>
    <property type="project" value="UniProtKB-KW"/>
</dbReference>
<keyword evidence="9" id="KW-1185">Reference proteome</keyword>
<reference evidence="8 9" key="1">
    <citation type="submission" date="2018-10" db="EMBL/GenBank/DDBJ databases">
        <title>Genomic Encyclopedia of Archaeal and Bacterial Type Strains, Phase II (KMG-II): from individual species to whole genera.</title>
        <authorList>
            <person name="Goeker M."/>
        </authorList>
    </citation>
    <scope>NUCLEOTIDE SEQUENCE [LARGE SCALE GENOMIC DNA]</scope>
    <source>
        <strain evidence="8 9">DSM 14219</strain>
    </source>
</reference>